<dbReference type="InterPro" id="IPR007241">
    <property type="entry name" value="Autophagy-rel_prot_9"/>
</dbReference>
<dbReference type="GO" id="GO:0005776">
    <property type="term" value="C:autophagosome"/>
    <property type="evidence" value="ECO:0007669"/>
    <property type="project" value="TreeGrafter"/>
</dbReference>
<feature type="transmembrane region" description="Helical" evidence="10">
    <location>
        <begin position="407"/>
        <end position="427"/>
    </location>
</feature>
<dbReference type="EMBL" id="JAUJYN010000004">
    <property type="protein sequence ID" value="KAK1274190.1"/>
    <property type="molecule type" value="Genomic_DNA"/>
</dbReference>
<dbReference type="GO" id="GO:0006869">
    <property type="term" value="P:lipid transport"/>
    <property type="evidence" value="ECO:0007669"/>
    <property type="project" value="UniProtKB-KW"/>
</dbReference>
<feature type="transmembrane region" description="Helical" evidence="10">
    <location>
        <begin position="318"/>
        <end position="342"/>
    </location>
</feature>
<dbReference type="GO" id="GO:0034727">
    <property type="term" value="P:piecemeal microautophagy of the nucleus"/>
    <property type="evidence" value="ECO:0007669"/>
    <property type="project" value="TreeGrafter"/>
</dbReference>
<feature type="transmembrane region" description="Helical" evidence="10">
    <location>
        <begin position="439"/>
        <end position="457"/>
    </location>
</feature>
<gene>
    <name evidence="12" type="ORF">QJS04_geneDACA008031</name>
</gene>
<organism evidence="12 13">
    <name type="scientific">Acorus gramineus</name>
    <name type="common">Dwarf sweet flag</name>
    <dbReference type="NCBI Taxonomy" id="55184"/>
    <lineage>
        <taxon>Eukaryota</taxon>
        <taxon>Viridiplantae</taxon>
        <taxon>Streptophyta</taxon>
        <taxon>Embryophyta</taxon>
        <taxon>Tracheophyta</taxon>
        <taxon>Spermatophyta</taxon>
        <taxon>Magnoliopsida</taxon>
        <taxon>Liliopsida</taxon>
        <taxon>Acoraceae</taxon>
        <taxon>Acorus</taxon>
    </lineage>
</organism>
<keyword evidence="4 10" id="KW-0813">Transport</keyword>
<reference evidence="12" key="2">
    <citation type="submission" date="2023-06" db="EMBL/GenBank/DDBJ databases">
        <authorList>
            <person name="Ma L."/>
            <person name="Liu K.-W."/>
            <person name="Li Z."/>
            <person name="Hsiao Y.-Y."/>
            <person name="Qi Y."/>
            <person name="Fu T."/>
            <person name="Tang G."/>
            <person name="Zhang D."/>
            <person name="Sun W.-H."/>
            <person name="Liu D.-K."/>
            <person name="Li Y."/>
            <person name="Chen G.-Z."/>
            <person name="Liu X.-D."/>
            <person name="Liao X.-Y."/>
            <person name="Jiang Y.-T."/>
            <person name="Yu X."/>
            <person name="Hao Y."/>
            <person name="Huang J."/>
            <person name="Zhao X.-W."/>
            <person name="Ke S."/>
            <person name="Chen Y.-Y."/>
            <person name="Wu W.-L."/>
            <person name="Hsu J.-L."/>
            <person name="Lin Y.-F."/>
            <person name="Huang M.-D."/>
            <person name="Li C.-Y."/>
            <person name="Huang L."/>
            <person name="Wang Z.-W."/>
            <person name="Zhao X."/>
            <person name="Zhong W.-Y."/>
            <person name="Peng D.-H."/>
            <person name="Ahmad S."/>
            <person name="Lan S."/>
            <person name="Zhang J.-S."/>
            <person name="Tsai W.-C."/>
            <person name="Van De Peer Y."/>
            <person name="Liu Z.-J."/>
        </authorList>
    </citation>
    <scope>NUCLEOTIDE SEQUENCE</scope>
    <source>
        <strain evidence="12">SCP</strain>
        <tissue evidence="12">Leaves</tissue>
    </source>
</reference>
<dbReference type="GO" id="GO:0061709">
    <property type="term" value="P:reticulophagy"/>
    <property type="evidence" value="ECO:0007669"/>
    <property type="project" value="TreeGrafter"/>
</dbReference>
<comment type="similarity">
    <text evidence="2 10">Belongs to the ATG9 family.</text>
</comment>
<feature type="region of interest" description="Disordered" evidence="11">
    <location>
        <begin position="846"/>
        <end position="869"/>
    </location>
</feature>
<feature type="transmembrane region" description="Helical" evidence="10">
    <location>
        <begin position="96"/>
        <end position="113"/>
    </location>
</feature>
<protein>
    <recommendedName>
        <fullName evidence="3 10">Autophagy-related protein 9</fullName>
    </recommendedName>
</protein>
<evidence type="ECO:0000256" key="5">
    <source>
        <dbReference type="ARBA" id="ARBA00022692"/>
    </source>
</evidence>
<evidence type="ECO:0000256" key="7">
    <source>
        <dbReference type="ARBA" id="ARBA00023006"/>
    </source>
</evidence>
<evidence type="ECO:0000256" key="8">
    <source>
        <dbReference type="ARBA" id="ARBA00023055"/>
    </source>
</evidence>
<dbReference type="GO" id="GO:0034497">
    <property type="term" value="P:protein localization to phagophore assembly site"/>
    <property type="evidence" value="ECO:0007669"/>
    <property type="project" value="TreeGrafter"/>
</dbReference>
<accession>A0AAV9BCL5</accession>
<evidence type="ECO:0000313" key="13">
    <source>
        <dbReference type="Proteomes" id="UP001179952"/>
    </source>
</evidence>
<comment type="function">
    <text evidence="10">Phospholipid scramblase involved in autophagy. Cycles between the preautophagosomal structure/phagophore assembly site (PAS) and the cytoplasmic vesicle pool and supplies membrane for the growing autophagosome. Lipid scramblase activity plays a key role in preautophagosomal structure/phagophore assembly by distributing the phospholipids that arrive through ATG2 from the cytoplasmic to the luminal leaflet of the bilayer, thereby driving autophagosomal membrane expansion.</text>
</comment>
<name>A0AAV9BCL5_ACOGR</name>
<dbReference type="AlphaFoldDB" id="A0AAV9BCL5"/>
<keyword evidence="9 10" id="KW-0472">Membrane</keyword>
<evidence type="ECO:0000256" key="2">
    <source>
        <dbReference type="ARBA" id="ARBA00006185"/>
    </source>
</evidence>
<dbReference type="Proteomes" id="UP001179952">
    <property type="component" value="Unassembled WGS sequence"/>
</dbReference>
<reference evidence="12" key="1">
    <citation type="journal article" date="2023" name="Nat. Commun.">
        <title>Diploid and tetraploid genomes of Acorus and the evolution of monocots.</title>
        <authorList>
            <person name="Ma L."/>
            <person name="Liu K.W."/>
            <person name="Li Z."/>
            <person name="Hsiao Y.Y."/>
            <person name="Qi Y."/>
            <person name="Fu T."/>
            <person name="Tang G.D."/>
            <person name="Zhang D."/>
            <person name="Sun W.H."/>
            <person name="Liu D.K."/>
            <person name="Li Y."/>
            <person name="Chen G.Z."/>
            <person name="Liu X.D."/>
            <person name="Liao X.Y."/>
            <person name="Jiang Y.T."/>
            <person name="Yu X."/>
            <person name="Hao Y."/>
            <person name="Huang J."/>
            <person name="Zhao X.W."/>
            <person name="Ke S."/>
            <person name="Chen Y.Y."/>
            <person name="Wu W.L."/>
            <person name="Hsu J.L."/>
            <person name="Lin Y.F."/>
            <person name="Huang M.D."/>
            <person name="Li C.Y."/>
            <person name="Huang L."/>
            <person name="Wang Z.W."/>
            <person name="Zhao X."/>
            <person name="Zhong W.Y."/>
            <person name="Peng D.H."/>
            <person name="Ahmad S."/>
            <person name="Lan S."/>
            <person name="Zhang J.S."/>
            <person name="Tsai W.C."/>
            <person name="Van de Peer Y."/>
            <person name="Liu Z.J."/>
        </authorList>
    </citation>
    <scope>NUCLEOTIDE SEQUENCE</scope>
    <source>
        <strain evidence="12">SCP</strain>
    </source>
</reference>
<evidence type="ECO:0000256" key="11">
    <source>
        <dbReference type="SAM" id="MobiDB-lite"/>
    </source>
</evidence>
<keyword evidence="8 10" id="KW-0445">Lipid transport</keyword>
<evidence type="ECO:0000256" key="3">
    <source>
        <dbReference type="ARBA" id="ARBA00018074"/>
    </source>
</evidence>
<evidence type="ECO:0000256" key="1">
    <source>
        <dbReference type="ARBA" id="ARBA00004511"/>
    </source>
</evidence>
<evidence type="ECO:0000313" key="12">
    <source>
        <dbReference type="EMBL" id="KAK1274190.1"/>
    </source>
</evidence>
<evidence type="ECO:0000256" key="10">
    <source>
        <dbReference type="RuleBase" id="RU364027"/>
    </source>
</evidence>
<evidence type="ECO:0000256" key="4">
    <source>
        <dbReference type="ARBA" id="ARBA00022448"/>
    </source>
</evidence>
<evidence type="ECO:0000256" key="6">
    <source>
        <dbReference type="ARBA" id="ARBA00022989"/>
    </source>
</evidence>
<dbReference type="Pfam" id="PF04109">
    <property type="entry name" value="ATG9"/>
    <property type="match status" value="1"/>
</dbReference>
<comment type="caution">
    <text evidence="12">The sequence shown here is derived from an EMBL/GenBank/DDBJ whole genome shotgun (WGS) entry which is preliminary data.</text>
</comment>
<dbReference type="PANTHER" id="PTHR13038:SF10">
    <property type="entry name" value="AUTOPHAGY-RELATED PROTEIN 9"/>
    <property type="match status" value="1"/>
</dbReference>
<dbReference type="GO" id="GO:0034045">
    <property type="term" value="C:phagophore assembly site membrane"/>
    <property type="evidence" value="ECO:0007669"/>
    <property type="project" value="UniProtKB-SubCell"/>
</dbReference>
<dbReference type="PANTHER" id="PTHR13038">
    <property type="entry name" value="APG9 AUTOPHAGY 9"/>
    <property type="match status" value="1"/>
</dbReference>
<keyword evidence="7 10" id="KW-0072">Autophagy</keyword>
<evidence type="ECO:0000256" key="9">
    <source>
        <dbReference type="ARBA" id="ARBA00023136"/>
    </source>
</evidence>
<keyword evidence="13" id="KW-1185">Reference proteome</keyword>
<feature type="region of interest" description="Disordered" evidence="11">
    <location>
        <begin position="796"/>
        <end position="817"/>
    </location>
</feature>
<comment type="subcellular location">
    <subcellularLocation>
        <location evidence="1 10">Preautophagosomal structure membrane</location>
        <topology evidence="1 10">Multi-pass membrane protein</topology>
    </subcellularLocation>
</comment>
<keyword evidence="6 10" id="KW-1133">Transmembrane helix</keyword>
<keyword evidence="5 10" id="KW-0812">Transmembrane</keyword>
<sequence length="869" mass="99786">MMSSGLKGAYSRVFKWQRRGEPSLTSELLNNVSPEIELSDYRRVPSTGSESPSGLLNDESLRAEPIADLDLFFERIYGYYCGNGLSCIIVKWVFELLKLAFTIFLSGVLLLFVDWNGLRNAKCGIDAVESGVKPCDLAKEAFRRQPLHPFTFVKGVIIAYLVLVSIYWAFNFLRFFAQLKETLYIRRFYHSSLNITDREVQTTSWAAILEKVVEVQQSHQLCVVKDLSAHDIIMRIMRKENYLIGMLNKGVLAFPISPRFPGAGPAVGSRENGRKNHLILTKTLEWTLNWCILQSMFDRDFRVRRDFIGNPSALKKRLVTVGIVMFLISPFLVLFMLVYLFLRHAEEVYNHPSTASSRRWSNLSKWIFREFNEVEHILENRINSSVVHAAGYLKEFPSPIVSLTAKFISFVSGGFAAILIIIAFLEESLLEGHIFGRNLIWYAAVFGTVTAMSRRAAVTCELQVLDPIKAISHVVEHTHYMPKKWRGRENTDSVRTEFETFFQYTGFMLLEELASIFLTPYLLVFVVPKHVEDILRFIEDFTVHIVGVGDVCSLSIFDFESHGNSKYGSPFNAAPHRRSSQGKMEKSFLSFHTEYPTWEPNVHGKRFLSILRDFSEQETRQLEAQQAYSPSRPWHLNPQPVARVQSEIYRFPLTRDPHITPHYSKPPPSTKHHHENLPYLLDRFYTSSPHDLENPIDSPTDLYEEEHGELLWPPPTHPDRLGSQLGASTSGQFFHRSILRHHDEGHTDHLSNSNWWRRSQQQQQEGPQASFLEPEFSYHNEPNRWVDNMMGRSRSGSFMSDGSAEDHQVGGAGGVRLSNPQTLSSMVYMDDDFDLPFNDIYSQPLRKLNIRVDPSGDESQDERRPLSES</sequence>
<feature type="transmembrane region" description="Helical" evidence="10">
    <location>
        <begin position="157"/>
        <end position="177"/>
    </location>
</feature>
<proteinExistence type="inferred from homology"/>
<dbReference type="GO" id="GO:0000422">
    <property type="term" value="P:autophagy of mitochondrion"/>
    <property type="evidence" value="ECO:0007669"/>
    <property type="project" value="TreeGrafter"/>
</dbReference>